<dbReference type="GO" id="GO:0016874">
    <property type="term" value="F:ligase activity"/>
    <property type="evidence" value="ECO:0007669"/>
    <property type="project" value="UniProtKB-KW"/>
</dbReference>
<organism evidence="2 3">
    <name type="scientific">Aphanothece hegewaldii CCALA 016</name>
    <dbReference type="NCBI Taxonomy" id="2107694"/>
    <lineage>
        <taxon>Bacteria</taxon>
        <taxon>Bacillati</taxon>
        <taxon>Cyanobacteriota</taxon>
        <taxon>Cyanophyceae</taxon>
        <taxon>Oscillatoriophycideae</taxon>
        <taxon>Chroococcales</taxon>
        <taxon>Aphanothecaceae</taxon>
        <taxon>Aphanothece</taxon>
    </lineage>
</organism>
<dbReference type="RefSeq" id="WP_106455489.1">
    <property type="nucleotide sequence ID" value="NZ_PXOH01000002.1"/>
</dbReference>
<dbReference type="PANTHER" id="PTHR43679">
    <property type="entry name" value="OCTANOYLTRANSFERASE LIPM-RELATED"/>
    <property type="match status" value="1"/>
</dbReference>
<sequence length="234" mass="27029">MAVDKWLFHQHRQGLHPPTLRFYTWSPVAISLGYHQKRYPSHWSNLTWHSKSIDLVRRPTGGRAVLHQGDLTYMVVCSGFFGHFNHVYQQICEFLIQGWRSLGVELHYGQAERGYIHHPNCFATATNADLVDQHNNKFIGSAQLRQGNNILQHGSMVLNPDNNLFEQVFNCSPPKVNLPFSHFNFETISVIIDTLIKSACQCFNIDLIYQPLSDSEWQQIKIFYDFLGIEALIL</sequence>
<name>A0A2T1M2Z2_9CHRO</name>
<dbReference type="PROSITE" id="PS51733">
    <property type="entry name" value="BPL_LPL_CATALYTIC"/>
    <property type="match status" value="1"/>
</dbReference>
<feature type="domain" description="BPL/LPL catalytic" evidence="1">
    <location>
        <begin position="14"/>
        <end position="207"/>
    </location>
</feature>
<proteinExistence type="predicted"/>
<protein>
    <submittedName>
        <fullName evidence="2">Biotin--protein ligase</fullName>
    </submittedName>
</protein>
<dbReference type="OrthoDB" id="9774653at2"/>
<dbReference type="PANTHER" id="PTHR43679:SF2">
    <property type="entry name" value="OCTANOYL-[GCVH]:PROTEIN N-OCTANOYLTRANSFERASE"/>
    <property type="match status" value="1"/>
</dbReference>
<reference evidence="2 3" key="2">
    <citation type="submission" date="2018-03" db="EMBL/GenBank/DDBJ databases">
        <authorList>
            <person name="Keele B.F."/>
        </authorList>
    </citation>
    <scope>NUCLEOTIDE SEQUENCE [LARGE SCALE GENOMIC DNA]</scope>
    <source>
        <strain evidence="2 3">CCALA 016</strain>
    </source>
</reference>
<dbReference type="Proteomes" id="UP000239001">
    <property type="component" value="Unassembled WGS sequence"/>
</dbReference>
<dbReference type="Pfam" id="PF21948">
    <property type="entry name" value="LplA-B_cat"/>
    <property type="match status" value="1"/>
</dbReference>
<comment type="caution">
    <text evidence="2">The sequence shown here is derived from an EMBL/GenBank/DDBJ whole genome shotgun (WGS) entry which is preliminary data.</text>
</comment>
<dbReference type="InterPro" id="IPR045864">
    <property type="entry name" value="aa-tRNA-synth_II/BPL/LPL"/>
</dbReference>
<dbReference type="CDD" id="cd16443">
    <property type="entry name" value="LplA"/>
    <property type="match status" value="1"/>
</dbReference>
<evidence type="ECO:0000313" key="2">
    <source>
        <dbReference type="EMBL" id="PSF39124.1"/>
    </source>
</evidence>
<dbReference type="AlphaFoldDB" id="A0A2T1M2Z2"/>
<dbReference type="EMBL" id="PXOH01000002">
    <property type="protein sequence ID" value="PSF39124.1"/>
    <property type="molecule type" value="Genomic_DNA"/>
</dbReference>
<dbReference type="InterPro" id="IPR050664">
    <property type="entry name" value="Octanoyltrans_LipM/LipL"/>
</dbReference>
<dbReference type="Gene3D" id="3.30.930.10">
    <property type="entry name" value="Bira Bifunctional Protein, Domain 2"/>
    <property type="match status" value="1"/>
</dbReference>
<keyword evidence="2" id="KW-0436">Ligase</keyword>
<evidence type="ECO:0000259" key="1">
    <source>
        <dbReference type="PROSITE" id="PS51733"/>
    </source>
</evidence>
<accession>A0A2T1M2Z2</accession>
<dbReference type="SUPFAM" id="SSF55681">
    <property type="entry name" value="Class II aaRS and biotin synthetases"/>
    <property type="match status" value="1"/>
</dbReference>
<keyword evidence="3" id="KW-1185">Reference proteome</keyword>
<gene>
    <name evidence="2" type="ORF">C7H19_03220</name>
</gene>
<reference evidence="2 3" key="1">
    <citation type="submission" date="2018-03" db="EMBL/GenBank/DDBJ databases">
        <title>The ancient ancestry and fast evolution of plastids.</title>
        <authorList>
            <person name="Moore K.R."/>
            <person name="Magnabosco C."/>
            <person name="Momper L."/>
            <person name="Gold D.A."/>
            <person name="Bosak T."/>
            <person name="Fournier G.P."/>
        </authorList>
    </citation>
    <scope>NUCLEOTIDE SEQUENCE [LARGE SCALE GENOMIC DNA]</scope>
    <source>
        <strain evidence="2 3">CCALA 016</strain>
    </source>
</reference>
<evidence type="ECO:0000313" key="3">
    <source>
        <dbReference type="Proteomes" id="UP000239001"/>
    </source>
</evidence>
<dbReference type="InterPro" id="IPR004143">
    <property type="entry name" value="BPL_LPL_catalytic"/>
</dbReference>